<evidence type="ECO:0008006" key="2">
    <source>
        <dbReference type="Google" id="ProtNLM"/>
    </source>
</evidence>
<sequence>GLCVVTCPVSAIHISHFQNETIEAQVNAILEKPEMSSEAIEQPPVEAP</sequence>
<gene>
    <name evidence="1" type="ORF">S01H1_45212</name>
</gene>
<dbReference type="EMBL" id="BARS01028875">
    <property type="protein sequence ID" value="GAF99746.1"/>
    <property type="molecule type" value="Genomic_DNA"/>
</dbReference>
<proteinExistence type="predicted"/>
<accession>X0UKD0</accession>
<organism evidence="1">
    <name type="scientific">marine sediment metagenome</name>
    <dbReference type="NCBI Taxonomy" id="412755"/>
    <lineage>
        <taxon>unclassified sequences</taxon>
        <taxon>metagenomes</taxon>
        <taxon>ecological metagenomes</taxon>
    </lineage>
</organism>
<comment type="caution">
    <text evidence="1">The sequence shown here is derived from an EMBL/GenBank/DDBJ whole genome shotgun (WGS) entry which is preliminary data.</text>
</comment>
<protein>
    <recommendedName>
        <fullName evidence="2">4Fe-4S ferredoxin-type domain-containing protein</fullName>
    </recommendedName>
</protein>
<dbReference type="AlphaFoldDB" id="X0UKD0"/>
<name>X0UKD0_9ZZZZ</name>
<reference evidence="1" key="1">
    <citation type="journal article" date="2014" name="Front. Microbiol.">
        <title>High frequency of phylogenetically diverse reductive dehalogenase-homologous genes in deep subseafloor sedimentary metagenomes.</title>
        <authorList>
            <person name="Kawai M."/>
            <person name="Futagami T."/>
            <person name="Toyoda A."/>
            <person name="Takaki Y."/>
            <person name="Nishi S."/>
            <person name="Hori S."/>
            <person name="Arai W."/>
            <person name="Tsubouchi T."/>
            <person name="Morono Y."/>
            <person name="Uchiyama I."/>
            <person name="Ito T."/>
            <person name="Fujiyama A."/>
            <person name="Inagaki F."/>
            <person name="Takami H."/>
        </authorList>
    </citation>
    <scope>NUCLEOTIDE SEQUENCE</scope>
    <source>
        <strain evidence="1">Expedition CK06-06</strain>
    </source>
</reference>
<evidence type="ECO:0000313" key="1">
    <source>
        <dbReference type="EMBL" id="GAF99746.1"/>
    </source>
</evidence>
<feature type="non-terminal residue" evidence="1">
    <location>
        <position position="1"/>
    </location>
</feature>